<evidence type="ECO:0000313" key="1">
    <source>
        <dbReference type="EMBL" id="SUB00837.1"/>
    </source>
</evidence>
<reference evidence="1 2" key="1">
    <citation type="submission" date="2018-06" db="EMBL/GenBank/DDBJ databases">
        <authorList>
            <consortium name="Pathogen Informatics"/>
            <person name="Doyle S."/>
        </authorList>
    </citation>
    <scope>NUCLEOTIDE SEQUENCE [LARGE SCALE GENOMIC DNA]</scope>
    <source>
        <strain evidence="1 2">NCTC13350</strain>
    </source>
</reference>
<organism evidence="1 2">
    <name type="scientific">Pannonibacter phragmitetus</name>
    <dbReference type="NCBI Taxonomy" id="121719"/>
    <lineage>
        <taxon>Bacteria</taxon>
        <taxon>Pseudomonadati</taxon>
        <taxon>Pseudomonadota</taxon>
        <taxon>Alphaproteobacteria</taxon>
        <taxon>Hyphomicrobiales</taxon>
        <taxon>Stappiaceae</taxon>
        <taxon>Pannonibacter</taxon>
    </lineage>
</organism>
<dbReference type="AlphaFoldDB" id="A0A378ZUG7"/>
<name>A0A378ZUG7_9HYPH</name>
<sequence length="111" mass="12518">MSAEFREYLINRDDGPDLRFTGRRIATAESSPDRQSCDYSGQIGCWDELELYQTNAGNFVCVIENCYAGHRNERRAVVANDASEVIDFFGQNWLAKILYGEAGIENVQDVA</sequence>
<protein>
    <submittedName>
        <fullName evidence="1">Uncharacterized protein</fullName>
    </submittedName>
</protein>
<dbReference type="Proteomes" id="UP000255000">
    <property type="component" value="Unassembled WGS sequence"/>
</dbReference>
<dbReference type="RefSeq" id="WP_026356107.1">
    <property type="nucleotide sequence ID" value="NZ_UGSK01000001.1"/>
</dbReference>
<gene>
    <name evidence="1" type="ORF">NCTC13350_01762</name>
</gene>
<dbReference type="OrthoDB" id="8481455at2"/>
<accession>A0A378ZUG7</accession>
<dbReference type="EMBL" id="UGSK01000001">
    <property type="protein sequence ID" value="SUB00837.1"/>
    <property type="molecule type" value="Genomic_DNA"/>
</dbReference>
<evidence type="ECO:0000313" key="2">
    <source>
        <dbReference type="Proteomes" id="UP000255000"/>
    </source>
</evidence>
<proteinExistence type="predicted"/>